<dbReference type="AlphaFoldDB" id="A0A7R7TLD1"/>
<evidence type="ECO:0000256" key="7">
    <source>
        <dbReference type="ARBA" id="ARBA00035120"/>
    </source>
</evidence>
<accession>A0A7R7TLD1</accession>
<proteinExistence type="inferred from homology"/>
<dbReference type="Pfam" id="PF02537">
    <property type="entry name" value="CRCB"/>
    <property type="match status" value="1"/>
</dbReference>
<keyword evidence="9" id="KW-0915">Sodium</keyword>
<dbReference type="GO" id="GO:0062054">
    <property type="term" value="F:fluoride channel activity"/>
    <property type="evidence" value="ECO:0007669"/>
    <property type="project" value="UniProtKB-UniRule"/>
</dbReference>
<dbReference type="PANTHER" id="PTHR28259">
    <property type="entry name" value="FLUORIDE EXPORT PROTEIN 1-RELATED"/>
    <property type="match status" value="1"/>
</dbReference>
<protein>
    <recommendedName>
        <fullName evidence="9">Fluoride-specific ion channel FluC</fullName>
    </recommendedName>
</protein>
<evidence type="ECO:0000256" key="9">
    <source>
        <dbReference type="HAMAP-Rule" id="MF_00454"/>
    </source>
</evidence>
<evidence type="ECO:0000256" key="6">
    <source>
        <dbReference type="ARBA" id="ARBA00023303"/>
    </source>
</evidence>
<feature type="transmembrane region" description="Helical" evidence="9">
    <location>
        <begin position="100"/>
        <end position="119"/>
    </location>
</feature>
<feature type="binding site" evidence="9">
    <location>
        <position position="79"/>
    </location>
    <ligand>
        <name>Na(+)</name>
        <dbReference type="ChEBI" id="CHEBI:29101"/>
        <note>structural</note>
    </ligand>
</feature>
<keyword evidence="9" id="KW-0406">Ion transport</keyword>
<reference evidence="11" key="1">
    <citation type="submission" date="2021-01" db="EMBL/GenBank/DDBJ databases">
        <title>Complete Genome Sequence of Thermus thermophilus Strain HB5018, Isolated from Mine Onsen Hot Spring.</title>
        <authorList>
            <person name="Miyazaki K."/>
            <person name="Moriya T."/>
            <person name="Nemoto N."/>
            <person name="Oshima T."/>
            <person name="Yura K."/>
            <person name="Bessho Y."/>
        </authorList>
    </citation>
    <scope>NUCLEOTIDE SEQUENCE [LARGE SCALE GENOMIC DNA]</scope>
    <source>
        <strain evidence="11">HB5018</strain>
    </source>
</reference>
<gene>
    <name evidence="9 10" type="primary">crcB</name>
    <name evidence="9" type="synonym">fluC</name>
    <name evidence="10" type="ORF">TthHB5018_00400</name>
</gene>
<dbReference type="GO" id="GO:0140114">
    <property type="term" value="P:cellular detoxification of fluoride"/>
    <property type="evidence" value="ECO:0007669"/>
    <property type="project" value="UniProtKB-UniRule"/>
</dbReference>
<dbReference type="EMBL" id="AP024270">
    <property type="protein sequence ID" value="BCP65106.1"/>
    <property type="molecule type" value="Genomic_DNA"/>
</dbReference>
<evidence type="ECO:0000256" key="1">
    <source>
        <dbReference type="ARBA" id="ARBA00004651"/>
    </source>
</evidence>
<dbReference type="PANTHER" id="PTHR28259:SF1">
    <property type="entry name" value="FLUORIDE EXPORT PROTEIN 1-RELATED"/>
    <property type="match status" value="1"/>
</dbReference>
<comment type="similarity">
    <text evidence="7 9">Belongs to the fluoride channel Fluc/FEX (TC 1.A.43) family.</text>
</comment>
<keyword evidence="9" id="KW-0813">Transport</keyword>
<evidence type="ECO:0000313" key="10">
    <source>
        <dbReference type="EMBL" id="BCP65106.1"/>
    </source>
</evidence>
<dbReference type="HAMAP" id="MF_00454">
    <property type="entry name" value="FluC"/>
    <property type="match status" value="1"/>
</dbReference>
<evidence type="ECO:0000313" key="11">
    <source>
        <dbReference type="Proteomes" id="UP000596099"/>
    </source>
</evidence>
<feature type="binding site" evidence="9">
    <location>
        <position position="76"/>
    </location>
    <ligand>
        <name>Na(+)</name>
        <dbReference type="ChEBI" id="CHEBI:29101"/>
        <note>structural</note>
    </ligand>
</feature>
<evidence type="ECO:0000256" key="3">
    <source>
        <dbReference type="ARBA" id="ARBA00022692"/>
    </source>
</evidence>
<comment type="function">
    <text evidence="9">Fluoride-specific ion channel. Important for reducing fluoride concentration in the cell, thus reducing its toxicity.</text>
</comment>
<evidence type="ECO:0000256" key="2">
    <source>
        <dbReference type="ARBA" id="ARBA00022475"/>
    </source>
</evidence>
<sequence length="127" mass="13051">MGVERYLLVALGGALGSLLRYGLGAWVQGSLGAGFPWSTLFVNALGSFLIGLTLRLSLEGALSGEARLFLAVGVLGGFTTFSSLSYETLALLQGGEVGKALLYAFGSLFLGLLLAFLGYRLGGALVG</sequence>
<feature type="transmembrane region" description="Helical" evidence="9">
    <location>
        <begin position="34"/>
        <end position="56"/>
    </location>
</feature>
<evidence type="ECO:0000256" key="5">
    <source>
        <dbReference type="ARBA" id="ARBA00023136"/>
    </source>
</evidence>
<keyword evidence="5 9" id="KW-0472">Membrane</keyword>
<keyword evidence="6 9" id="KW-0407">Ion channel</keyword>
<feature type="transmembrane region" description="Helical" evidence="9">
    <location>
        <begin position="68"/>
        <end position="88"/>
    </location>
</feature>
<keyword evidence="9" id="KW-0479">Metal-binding</keyword>
<comment type="subcellular location">
    <subcellularLocation>
        <location evidence="1 9">Cell membrane</location>
        <topology evidence="1 9">Multi-pass membrane protein</topology>
    </subcellularLocation>
</comment>
<comment type="activity regulation">
    <text evidence="9">Na(+) is not transported, but it plays an essential structural role and its presence is essential for fluoride channel function.</text>
</comment>
<dbReference type="SMR" id="A0A7R7TLD1"/>
<organism evidence="10 11">
    <name type="scientific">Thermus thermophilus</name>
    <dbReference type="NCBI Taxonomy" id="274"/>
    <lineage>
        <taxon>Bacteria</taxon>
        <taxon>Thermotogati</taxon>
        <taxon>Deinococcota</taxon>
        <taxon>Deinococci</taxon>
        <taxon>Thermales</taxon>
        <taxon>Thermaceae</taxon>
        <taxon>Thermus</taxon>
    </lineage>
</organism>
<keyword evidence="4 9" id="KW-1133">Transmembrane helix</keyword>
<name>A0A7R7TLD1_THETH</name>
<dbReference type="Proteomes" id="UP000596099">
    <property type="component" value="Chromosome"/>
</dbReference>
<evidence type="ECO:0000256" key="8">
    <source>
        <dbReference type="ARBA" id="ARBA00035585"/>
    </source>
</evidence>
<dbReference type="InterPro" id="IPR003691">
    <property type="entry name" value="FluC"/>
</dbReference>
<keyword evidence="3 9" id="KW-0812">Transmembrane</keyword>
<dbReference type="GO" id="GO:0005886">
    <property type="term" value="C:plasma membrane"/>
    <property type="evidence" value="ECO:0007669"/>
    <property type="project" value="UniProtKB-SubCell"/>
</dbReference>
<dbReference type="GO" id="GO:0046872">
    <property type="term" value="F:metal ion binding"/>
    <property type="evidence" value="ECO:0007669"/>
    <property type="project" value="UniProtKB-KW"/>
</dbReference>
<dbReference type="NCBIfam" id="TIGR00494">
    <property type="entry name" value="crcB"/>
    <property type="match status" value="1"/>
</dbReference>
<keyword evidence="2 9" id="KW-1003">Cell membrane</keyword>
<comment type="catalytic activity">
    <reaction evidence="8">
        <text>fluoride(in) = fluoride(out)</text>
        <dbReference type="Rhea" id="RHEA:76159"/>
        <dbReference type="ChEBI" id="CHEBI:17051"/>
    </reaction>
    <physiologicalReaction direction="left-to-right" evidence="8">
        <dbReference type="Rhea" id="RHEA:76160"/>
    </physiologicalReaction>
</comment>
<evidence type="ECO:0000256" key="4">
    <source>
        <dbReference type="ARBA" id="ARBA00022989"/>
    </source>
</evidence>